<dbReference type="EMBL" id="JBHSWI010000001">
    <property type="protein sequence ID" value="MFC6645901.1"/>
    <property type="molecule type" value="Genomic_DNA"/>
</dbReference>
<proteinExistence type="predicted"/>
<name>A0ABW1Z924_9BACT</name>
<evidence type="ECO:0000313" key="2">
    <source>
        <dbReference type="EMBL" id="MFC6645901.1"/>
    </source>
</evidence>
<dbReference type="RefSeq" id="WP_263369611.1">
    <property type="nucleotide sequence ID" value="NZ_JAGSYD010000001.1"/>
</dbReference>
<accession>A0ABW1Z924</accession>
<evidence type="ECO:0000313" key="3">
    <source>
        <dbReference type="Proteomes" id="UP001596391"/>
    </source>
</evidence>
<organism evidence="2 3">
    <name type="scientific">Granulicella cerasi</name>
    <dbReference type="NCBI Taxonomy" id="741063"/>
    <lineage>
        <taxon>Bacteria</taxon>
        <taxon>Pseudomonadati</taxon>
        <taxon>Acidobacteriota</taxon>
        <taxon>Terriglobia</taxon>
        <taxon>Terriglobales</taxon>
        <taxon>Acidobacteriaceae</taxon>
        <taxon>Granulicella</taxon>
    </lineage>
</organism>
<feature type="coiled-coil region" evidence="1">
    <location>
        <begin position="46"/>
        <end position="130"/>
    </location>
</feature>
<reference evidence="3" key="1">
    <citation type="journal article" date="2019" name="Int. J. Syst. Evol. Microbiol.">
        <title>The Global Catalogue of Microorganisms (GCM) 10K type strain sequencing project: providing services to taxonomists for standard genome sequencing and annotation.</title>
        <authorList>
            <consortium name="The Broad Institute Genomics Platform"/>
            <consortium name="The Broad Institute Genome Sequencing Center for Infectious Disease"/>
            <person name="Wu L."/>
            <person name="Ma J."/>
        </authorList>
    </citation>
    <scope>NUCLEOTIDE SEQUENCE [LARGE SCALE GENOMIC DNA]</scope>
    <source>
        <strain evidence="3">CGMCC 1.16026</strain>
    </source>
</reference>
<sequence length="135" mass="14874">MGSTTISVDEFQALEARVLQAVELIRKEREARATAEGERDWARGEVEGLRKELADAHEAKGHLQHESEALKVQVSGLESQLADTKSQLATAQGEVAGLQEKVSAASQAEVEHLNREREAVKSRVEKMLAQMDELL</sequence>
<comment type="caution">
    <text evidence="2">The sequence shown here is derived from an EMBL/GenBank/DDBJ whole genome shotgun (WGS) entry which is preliminary data.</text>
</comment>
<evidence type="ECO:0000256" key="1">
    <source>
        <dbReference type="SAM" id="Coils"/>
    </source>
</evidence>
<gene>
    <name evidence="2" type="ORF">ACFQBQ_09990</name>
</gene>
<keyword evidence="3" id="KW-1185">Reference proteome</keyword>
<dbReference type="Gene3D" id="1.20.5.1700">
    <property type="match status" value="1"/>
</dbReference>
<dbReference type="Proteomes" id="UP001596391">
    <property type="component" value="Unassembled WGS sequence"/>
</dbReference>
<protein>
    <submittedName>
        <fullName evidence="2">Uncharacterized protein</fullName>
    </submittedName>
</protein>
<keyword evidence="1" id="KW-0175">Coiled coil</keyword>